<accession>A0A392V6F6</accession>
<reference evidence="2 3" key="1">
    <citation type="journal article" date="2018" name="Front. Plant Sci.">
        <title>Red Clover (Trifolium pratense) and Zigzag Clover (T. medium) - A Picture of Genomic Similarities and Differences.</title>
        <authorList>
            <person name="Dluhosova J."/>
            <person name="Istvanek J."/>
            <person name="Nedelnik J."/>
            <person name="Repkova J."/>
        </authorList>
    </citation>
    <scope>NUCLEOTIDE SEQUENCE [LARGE SCALE GENOMIC DNA]</scope>
    <source>
        <strain evidence="3">cv. 10/8</strain>
        <tissue evidence="2">Leaf</tissue>
    </source>
</reference>
<dbReference type="AlphaFoldDB" id="A0A392V6F6"/>
<dbReference type="Proteomes" id="UP000265520">
    <property type="component" value="Unassembled WGS sequence"/>
</dbReference>
<sequence length="26" mass="2922">EDGASRQSIRRTHQEGSVHGALRNFI</sequence>
<proteinExistence type="predicted"/>
<organism evidence="2 3">
    <name type="scientific">Trifolium medium</name>
    <dbReference type="NCBI Taxonomy" id="97028"/>
    <lineage>
        <taxon>Eukaryota</taxon>
        <taxon>Viridiplantae</taxon>
        <taxon>Streptophyta</taxon>
        <taxon>Embryophyta</taxon>
        <taxon>Tracheophyta</taxon>
        <taxon>Spermatophyta</taxon>
        <taxon>Magnoliopsida</taxon>
        <taxon>eudicotyledons</taxon>
        <taxon>Gunneridae</taxon>
        <taxon>Pentapetalae</taxon>
        <taxon>rosids</taxon>
        <taxon>fabids</taxon>
        <taxon>Fabales</taxon>
        <taxon>Fabaceae</taxon>
        <taxon>Papilionoideae</taxon>
        <taxon>50 kb inversion clade</taxon>
        <taxon>NPAAA clade</taxon>
        <taxon>Hologalegina</taxon>
        <taxon>IRL clade</taxon>
        <taxon>Trifolieae</taxon>
        <taxon>Trifolium</taxon>
    </lineage>
</organism>
<feature type="non-terminal residue" evidence="2">
    <location>
        <position position="1"/>
    </location>
</feature>
<comment type="caution">
    <text evidence="2">The sequence shown here is derived from an EMBL/GenBank/DDBJ whole genome shotgun (WGS) entry which is preliminary data.</text>
</comment>
<name>A0A392V6F6_9FABA</name>
<evidence type="ECO:0000256" key="1">
    <source>
        <dbReference type="SAM" id="MobiDB-lite"/>
    </source>
</evidence>
<dbReference type="EMBL" id="LXQA011077464">
    <property type="protein sequence ID" value="MCI83876.1"/>
    <property type="molecule type" value="Genomic_DNA"/>
</dbReference>
<feature type="region of interest" description="Disordered" evidence="1">
    <location>
        <begin position="1"/>
        <end position="26"/>
    </location>
</feature>
<evidence type="ECO:0000313" key="3">
    <source>
        <dbReference type="Proteomes" id="UP000265520"/>
    </source>
</evidence>
<keyword evidence="3" id="KW-1185">Reference proteome</keyword>
<protein>
    <submittedName>
        <fullName evidence="2">Uncharacterized protein</fullName>
    </submittedName>
</protein>
<evidence type="ECO:0000313" key="2">
    <source>
        <dbReference type="EMBL" id="MCI83876.1"/>
    </source>
</evidence>